<accession>A0A8J2LCG4</accession>
<organism evidence="1 2">
    <name type="scientific">Allacma fusca</name>
    <dbReference type="NCBI Taxonomy" id="39272"/>
    <lineage>
        <taxon>Eukaryota</taxon>
        <taxon>Metazoa</taxon>
        <taxon>Ecdysozoa</taxon>
        <taxon>Arthropoda</taxon>
        <taxon>Hexapoda</taxon>
        <taxon>Collembola</taxon>
        <taxon>Symphypleona</taxon>
        <taxon>Sminthuridae</taxon>
        <taxon>Allacma</taxon>
    </lineage>
</organism>
<comment type="caution">
    <text evidence="1">The sequence shown here is derived from an EMBL/GenBank/DDBJ whole genome shotgun (WGS) entry which is preliminary data.</text>
</comment>
<proteinExistence type="predicted"/>
<dbReference type="EMBL" id="CAJVCH010555460">
    <property type="protein sequence ID" value="CAG7830349.1"/>
    <property type="molecule type" value="Genomic_DNA"/>
</dbReference>
<protein>
    <submittedName>
        <fullName evidence="1">Uncharacterized protein</fullName>
    </submittedName>
</protein>
<gene>
    <name evidence="1" type="ORF">AFUS01_LOCUS40157</name>
</gene>
<dbReference type="Proteomes" id="UP000708208">
    <property type="component" value="Unassembled WGS sequence"/>
</dbReference>
<sequence>MFSCCLASRARVLRKTLTWIEFSYYSVFRDDKW</sequence>
<reference evidence="1" key="1">
    <citation type="submission" date="2021-06" db="EMBL/GenBank/DDBJ databases">
        <authorList>
            <person name="Hodson N. C."/>
            <person name="Mongue J. A."/>
            <person name="Jaron S. K."/>
        </authorList>
    </citation>
    <scope>NUCLEOTIDE SEQUENCE</scope>
</reference>
<feature type="non-terminal residue" evidence="1">
    <location>
        <position position="1"/>
    </location>
</feature>
<name>A0A8J2LCG4_9HEXA</name>
<dbReference type="AlphaFoldDB" id="A0A8J2LCG4"/>
<evidence type="ECO:0000313" key="2">
    <source>
        <dbReference type="Proteomes" id="UP000708208"/>
    </source>
</evidence>
<evidence type="ECO:0000313" key="1">
    <source>
        <dbReference type="EMBL" id="CAG7830349.1"/>
    </source>
</evidence>
<keyword evidence="2" id="KW-1185">Reference proteome</keyword>